<evidence type="ECO:0000256" key="1">
    <source>
        <dbReference type="SAM" id="Phobius"/>
    </source>
</evidence>
<gene>
    <name evidence="2" type="ORF">SAMN05443507_103152</name>
</gene>
<protein>
    <recommendedName>
        <fullName evidence="4">DUF5317 domain-containing protein</fullName>
    </recommendedName>
</protein>
<feature type="transmembrane region" description="Helical" evidence="1">
    <location>
        <begin position="163"/>
        <end position="187"/>
    </location>
</feature>
<accession>A0A1M6M2Q2</accession>
<dbReference type="EMBL" id="FRAF01000003">
    <property type="protein sequence ID" value="SHJ77613.1"/>
    <property type="molecule type" value="Genomic_DNA"/>
</dbReference>
<proteinExistence type="predicted"/>
<organism evidence="2 3">
    <name type="scientific">Alicyclobacillus tolerans</name>
    <dbReference type="NCBI Taxonomy" id="90970"/>
    <lineage>
        <taxon>Bacteria</taxon>
        <taxon>Bacillati</taxon>
        <taxon>Bacillota</taxon>
        <taxon>Bacilli</taxon>
        <taxon>Bacillales</taxon>
        <taxon>Alicyclobacillaceae</taxon>
        <taxon>Alicyclobacillus</taxon>
    </lineage>
</organism>
<keyword evidence="1" id="KW-0812">Transmembrane</keyword>
<dbReference type="STRING" id="1830138.SAMN05443507_103152"/>
<feature type="transmembrane region" description="Helical" evidence="1">
    <location>
        <begin position="74"/>
        <end position="93"/>
    </location>
</feature>
<feature type="transmembrane region" description="Helical" evidence="1">
    <location>
        <begin position="20"/>
        <end position="37"/>
    </location>
</feature>
<evidence type="ECO:0000313" key="3">
    <source>
        <dbReference type="Proteomes" id="UP000184016"/>
    </source>
</evidence>
<feature type="transmembrane region" description="Helical" evidence="1">
    <location>
        <begin position="100"/>
        <end position="117"/>
    </location>
</feature>
<keyword evidence="1" id="KW-1133">Transmembrane helix</keyword>
<dbReference type="Pfam" id="PF17248">
    <property type="entry name" value="DUF5317"/>
    <property type="match status" value="1"/>
</dbReference>
<evidence type="ECO:0000313" key="2">
    <source>
        <dbReference type="EMBL" id="SHJ77613.1"/>
    </source>
</evidence>
<dbReference type="Proteomes" id="UP000184016">
    <property type="component" value="Unassembled WGS sequence"/>
</dbReference>
<name>A0A1M6M2Q2_9BACL</name>
<feature type="transmembrane region" description="Helical" evidence="1">
    <location>
        <begin position="49"/>
        <end position="68"/>
    </location>
</feature>
<keyword evidence="1" id="KW-0472">Membrane</keyword>
<dbReference type="AlphaFoldDB" id="A0A1M6M2Q2"/>
<reference evidence="3" key="1">
    <citation type="submission" date="2016-11" db="EMBL/GenBank/DDBJ databases">
        <authorList>
            <person name="Varghese N."/>
            <person name="Submissions S."/>
        </authorList>
    </citation>
    <scope>NUCLEOTIDE SEQUENCE [LARGE SCALE GENOMIC DNA]</scope>
    <source>
        <strain evidence="3">USBA-503</strain>
    </source>
</reference>
<evidence type="ECO:0008006" key="4">
    <source>
        <dbReference type="Google" id="ProtNLM"/>
    </source>
</evidence>
<sequence length="208" mass="22925">MTGFLPGPVLQKSIMRGTPMSVEILAILIGIGFGLVKKGSIYNLANLKLKFFWVLPVAYVLQMISIHYFSNSLYLIMVILSYLALLIFCLLNIRFKGIPYMLAGIFLNFLEMTLNGMRMPAYLPSVRAFGKKAVDDLLSGHYGKSIAMDKHTLLPFLGDIIPFHFLIFNIVSIGDCVFAVGLGVLIYNAMLLQNYSVVSGGGANESAK</sequence>
<keyword evidence="3" id="KW-1185">Reference proteome</keyword>
<dbReference type="InterPro" id="IPR035168">
    <property type="entry name" value="DUF5317"/>
</dbReference>